<feature type="compositionally biased region" description="Low complexity" evidence="9">
    <location>
        <begin position="279"/>
        <end position="313"/>
    </location>
</feature>
<keyword evidence="2" id="KW-1003">Cell membrane</keyword>
<dbReference type="STRING" id="217511.GCA_001463845_00225"/>
<evidence type="ECO:0000256" key="5">
    <source>
        <dbReference type="ARBA" id="ARBA00023136"/>
    </source>
</evidence>
<feature type="domain" description="Ancillary SecYEG translocon subunit/Cell division coordinator CpoB TPR" evidence="11">
    <location>
        <begin position="20"/>
        <end position="200"/>
    </location>
</feature>
<evidence type="ECO:0000313" key="13">
    <source>
        <dbReference type="Proteomes" id="UP000004310"/>
    </source>
</evidence>
<reference evidence="12 13" key="1">
    <citation type="journal article" date="2010" name="J. Bacteriol.">
        <title>Genome sequence of Fulvimarina pelagi HTCC2506T, a Mn(II)-oxidizing alphaproteobacterium possessing an aerobic anoxygenic photosynthetic gene cluster and Xanthorhodopsin.</title>
        <authorList>
            <person name="Kang I."/>
            <person name="Oh H.M."/>
            <person name="Lim S.I."/>
            <person name="Ferriera S."/>
            <person name="Giovannoni S.J."/>
            <person name="Cho J.C."/>
        </authorList>
    </citation>
    <scope>NUCLEOTIDE SEQUENCE [LARGE SCALE GENOMIC DNA]</scope>
    <source>
        <strain evidence="12 13">HTCC2506</strain>
    </source>
</reference>
<evidence type="ECO:0000256" key="1">
    <source>
        <dbReference type="ARBA" id="ARBA00004401"/>
    </source>
</evidence>
<sequence length="390" mass="39383">MSDEGFFREVSEELRQDRLKSIWTRFGTAIVSVVLIVILATGAYVGWQRYSIAQANATGDRYLAAQDLVREGDIDGAIEAFRAIAEDGSGAYPELAQMSIANAEAEAGRNEDAIASYEAVANDSSVPESLREMADLRAAYLLVDHGSLDDVRARAERLTGDDNPLRYAARDAIGLAAWKAGDTETARDLYQSILEAGDAPNGISQRAGLITGLLAAGASAEAATAGTNEPGEVSATDAQASGEASTAPTDPASQTGNEDQVATEPSETEGEGASETAPASDVATTEADAASEAASPDPAAAENSAPASTPEAPTGGGASTAEDGGGAASALPDTATSPASAESEADSGAASENAEPDASGETGEPANAEDDAETVILPEPAADEGSAPNE</sequence>
<evidence type="ECO:0000256" key="2">
    <source>
        <dbReference type="ARBA" id="ARBA00022475"/>
    </source>
</evidence>
<dbReference type="Pfam" id="PF09976">
    <property type="entry name" value="TPR_21"/>
    <property type="match status" value="1"/>
</dbReference>
<dbReference type="InterPro" id="IPR018704">
    <property type="entry name" value="SecYEG/CpoB_TPR"/>
</dbReference>
<comment type="similarity">
    <text evidence="7">Belongs to the YfgM family.</text>
</comment>
<feature type="region of interest" description="Disordered" evidence="9">
    <location>
        <begin position="223"/>
        <end position="390"/>
    </location>
</feature>
<dbReference type="InterPro" id="IPR011990">
    <property type="entry name" value="TPR-like_helical_dom_sf"/>
</dbReference>
<evidence type="ECO:0000256" key="6">
    <source>
        <dbReference type="ARBA" id="ARBA00023186"/>
    </source>
</evidence>
<proteinExistence type="inferred from homology"/>
<accession>Q0G6U4</accession>
<evidence type="ECO:0000256" key="7">
    <source>
        <dbReference type="ARBA" id="ARBA00024197"/>
    </source>
</evidence>
<evidence type="ECO:0000313" key="12">
    <source>
        <dbReference type="EMBL" id="EAU42620.1"/>
    </source>
</evidence>
<keyword evidence="3 10" id="KW-0812">Transmembrane</keyword>
<dbReference type="GO" id="GO:0044877">
    <property type="term" value="F:protein-containing complex binding"/>
    <property type="evidence" value="ECO:0007669"/>
    <property type="project" value="InterPro"/>
</dbReference>
<dbReference type="Proteomes" id="UP000004310">
    <property type="component" value="Unassembled WGS sequence"/>
</dbReference>
<dbReference type="RefSeq" id="WP_007066594.1">
    <property type="nucleotide sequence ID" value="NZ_DS022272.1"/>
</dbReference>
<evidence type="ECO:0000259" key="11">
    <source>
        <dbReference type="Pfam" id="PF09976"/>
    </source>
</evidence>
<feature type="compositionally biased region" description="Gly residues" evidence="9">
    <location>
        <begin position="314"/>
        <end position="327"/>
    </location>
</feature>
<dbReference type="AlphaFoldDB" id="Q0G6U4"/>
<evidence type="ECO:0000256" key="9">
    <source>
        <dbReference type="SAM" id="MobiDB-lite"/>
    </source>
</evidence>
<name>Q0G6U4_9HYPH</name>
<evidence type="ECO:0000256" key="4">
    <source>
        <dbReference type="ARBA" id="ARBA00022989"/>
    </source>
</evidence>
<evidence type="ECO:0000256" key="8">
    <source>
        <dbReference type="ARBA" id="ARBA00024235"/>
    </source>
</evidence>
<gene>
    <name evidence="12" type="ORF">FP2506_07261</name>
</gene>
<keyword evidence="6" id="KW-0143">Chaperone</keyword>
<dbReference type="SUPFAM" id="SSF48452">
    <property type="entry name" value="TPR-like"/>
    <property type="match status" value="1"/>
</dbReference>
<organism evidence="12 13">
    <name type="scientific">Fulvimarina pelagi HTCC2506</name>
    <dbReference type="NCBI Taxonomy" id="314231"/>
    <lineage>
        <taxon>Bacteria</taxon>
        <taxon>Pseudomonadati</taxon>
        <taxon>Pseudomonadota</taxon>
        <taxon>Alphaproteobacteria</taxon>
        <taxon>Hyphomicrobiales</taxon>
        <taxon>Aurantimonadaceae</taxon>
        <taxon>Fulvimarina</taxon>
    </lineage>
</organism>
<dbReference type="PANTHER" id="PTHR38035">
    <property type="entry name" value="UPF0070 PROTEIN YFGM"/>
    <property type="match status" value="1"/>
</dbReference>
<evidence type="ECO:0000256" key="3">
    <source>
        <dbReference type="ARBA" id="ARBA00022692"/>
    </source>
</evidence>
<dbReference type="PANTHER" id="PTHR38035:SF1">
    <property type="entry name" value="ANCILLARY SECYEG TRANSLOCON SUBUNIT"/>
    <property type="match status" value="1"/>
</dbReference>
<dbReference type="InterPro" id="IPR026039">
    <property type="entry name" value="YfgM"/>
</dbReference>
<feature type="compositionally biased region" description="Polar residues" evidence="9">
    <location>
        <begin position="236"/>
        <end position="265"/>
    </location>
</feature>
<feature type="compositionally biased region" description="Low complexity" evidence="9">
    <location>
        <begin position="335"/>
        <end position="353"/>
    </location>
</feature>
<dbReference type="EMBL" id="AATP01000001">
    <property type="protein sequence ID" value="EAU42620.1"/>
    <property type="molecule type" value="Genomic_DNA"/>
</dbReference>
<keyword evidence="5 10" id="KW-0472">Membrane</keyword>
<feature type="transmembrane region" description="Helical" evidence="10">
    <location>
        <begin position="26"/>
        <end position="47"/>
    </location>
</feature>
<comment type="caution">
    <text evidence="12">The sequence shown here is derived from an EMBL/GenBank/DDBJ whole genome shotgun (WGS) entry which is preliminary data.</text>
</comment>
<dbReference type="eggNOG" id="COG4649">
    <property type="taxonomic scope" value="Bacteria"/>
</dbReference>
<keyword evidence="4 10" id="KW-1133">Transmembrane helix</keyword>
<dbReference type="GO" id="GO:0005886">
    <property type="term" value="C:plasma membrane"/>
    <property type="evidence" value="ECO:0007669"/>
    <property type="project" value="UniProtKB-SubCell"/>
</dbReference>
<dbReference type="Gene3D" id="1.25.40.10">
    <property type="entry name" value="Tetratricopeptide repeat domain"/>
    <property type="match status" value="1"/>
</dbReference>
<dbReference type="HOGENOM" id="CLU_769055_0_0_5"/>
<comment type="subcellular location">
    <subcellularLocation>
        <location evidence="1">Cell membrane</location>
        <topology evidence="1">Single-pass type II membrane protein</topology>
    </subcellularLocation>
</comment>
<evidence type="ECO:0000256" key="10">
    <source>
        <dbReference type="SAM" id="Phobius"/>
    </source>
</evidence>
<keyword evidence="13" id="KW-1185">Reference proteome</keyword>
<protein>
    <recommendedName>
        <fullName evidence="8">Ancillary SecYEG translocon subunit</fullName>
    </recommendedName>
</protein>